<sequence length="100" mass="11751">HILKSDSYHSKARYSIAPQLLKFYAEIVTFVHTQNTNVRIVLRIIILVKYKPKIDRSEFLKGAPFFDISENVLEDQLVKFVPKEYWDKAANNLKGNKRKN</sequence>
<gene>
    <name evidence="1" type="ORF">BpHYR1_029713</name>
</gene>
<reference evidence="1 2" key="1">
    <citation type="journal article" date="2018" name="Sci. Rep.">
        <title>Genomic signatures of local adaptation to the degree of environmental predictability in rotifers.</title>
        <authorList>
            <person name="Franch-Gras L."/>
            <person name="Hahn C."/>
            <person name="Garcia-Roger E.M."/>
            <person name="Carmona M.J."/>
            <person name="Serra M."/>
            <person name="Gomez A."/>
        </authorList>
    </citation>
    <scope>NUCLEOTIDE SEQUENCE [LARGE SCALE GENOMIC DNA]</scope>
    <source>
        <strain evidence="1">HYR1</strain>
    </source>
</reference>
<evidence type="ECO:0000313" key="1">
    <source>
        <dbReference type="EMBL" id="RNA05602.1"/>
    </source>
</evidence>
<evidence type="ECO:0000313" key="2">
    <source>
        <dbReference type="Proteomes" id="UP000276133"/>
    </source>
</evidence>
<dbReference type="EMBL" id="REGN01007665">
    <property type="protein sequence ID" value="RNA05602.1"/>
    <property type="molecule type" value="Genomic_DNA"/>
</dbReference>
<name>A0A3M7Q333_BRAPC</name>
<dbReference type="Proteomes" id="UP000276133">
    <property type="component" value="Unassembled WGS sequence"/>
</dbReference>
<dbReference type="AlphaFoldDB" id="A0A3M7Q333"/>
<accession>A0A3M7Q333</accession>
<organism evidence="1 2">
    <name type="scientific">Brachionus plicatilis</name>
    <name type="common">Marine rotifer</name>
    <name type="synonym">Brachionus muelleri</name>
    <dbReference type="NCBI Taxonomy" id="10195"/>
    <lineage>
        <taxon>Eukaryota</taxon>
        <taxon>Metazoa</taxon>
        <taxon>Spiralia</taxon>
        <taxon>Gnathifera</taxon>
        <taxon>Rotifera</taxon>
        <taxon>Eurotatoria</taxon>
        <taxon>Monogononta</taxon>
        <taxon>Pseudotrocha</taxon>
        <taxon>Ploima</taxon>
        <taxon>Brachionidae</taxon>
        <taxon>Brachionus</taxon>
    </lineage>
</organism>
<comment type="caution">
    <text evidence="1">The sequence shown here is derived from an EMBL/GenBank/DDBJ whole genome shotgun (WGS) entry which is preliminary data.</text>
</comment>
<proteinExistence type="predicted"/>
<protein>
    <submittedName>
        <fullName evidence="1">Uncharacterized protein</fullName>
    </submittedName>
</protein>
<keyword evidence="2" id="KW-1185">Reference proteome</keyword>
<feature type="non-terminal residue" evidence="1">
    <location>
        <position position="1"/>
    </location>
</feature>